<proteinExistence type="predicted"/>
<gene>
    <name evidence="1" type="ORF">ACFPYJ_02010</name>
</gene>
<accession>A0ABW0VSP8</accession>
<evidence type="ECO:0000313" key="2">
    <source>
        <dbReference type="Proteomes" id="UP001596047"/>
    </source>
</evidence>
<name>A0ABW0VSP8_9BACL</name>
<organism evidence="1 2">
    <name type="scientific">Paenibacillus solisilvae</name>
    <dbReference type="NCBI Taxonomy" id="2486751"/>
    <lineage>
        <taxon>Bacteria</taxon>
        <taxon>Bacillati</taxon>
        <taxon>Bacillota</taxon>
        <taxon>Bacilli</taxon>
        <taxon>Bacillales</taxon>
        <taxon>Paenibacillaceae</taxon>
        <taxon>Paenibacillus</taxon>
    </lineage>
</organism>
<evidence type="ECO:0000313" key="1">
    <source>
        <dbReference type="EMBL" id="MFC5647909.1"/>
    </source>
</evidence>
<dbReference type="Proteomes" id="UP001596047">
    <property type="component" value="Unassembled WGS sequence"/>
</dbReference>
<comment type="caution">
    <text evidence="1">The sequence shown here is derived from an EMBL/GenBank/DDBJ whole genome shotgun (WGS) entry which is preliminary data.</text>
</comment>
<reference evidence="2" key="1">
    <citation type="journal article" date="2019" name="Int. J. Syst. Evol. Microbiol.">
        <title>The Global Catalogue of Microorganisms (GCM) 10K type strain sequencing project: providing services to taxonomists for standard genome sequencing and annotation.</title>
        <authorList>
            <consortium name="The Broad Institute Genomics Platform"/>
            <consortium name="The Broad Institute Genome Sequencing Center for Infectious Disease"/>
            <person name="Wu L."/>
            <person name="Ma J."/>
        </authorList>
    </citation>
    <scope>NUCLEOTIDE SEQUENCE [LARGE SCALE GENOMIC DNA]</scope>
    <source>
        <strain evidence="2">CGMCC 1.3240</strain>
    </source>
</reference>
<evidence type="ECO:0008006" key="3">
    <source>
        <dbReference type="Google" id="ProtNLM"/>
    </source>
</evidence>
<dbReference type="RefSeq" id="WP_379186375.1">
    <property type="nucleotide sequence ID" value="NZ_JBHSOW010000008.1"/>
</dbReference>
<keyword evidence="2" id="KW-1185">Reference proteome</keyword>
<dbReference type="EMBL" id="JBHSOW010000008">
    <property type="protein sequence ID" value="MFC5647909.1"/>
    <property type="molecule type" value="Genomic_DNA"/>
</dbReference>
<protein>
    <recommendedName>
        <fullName evidence="3">Arrestin-like N-terminal domain-containing protein</fullName>
    </recommendedName>
</protein>
<sequence>MIRNDIFVNVTLNATVSHLVKAKSRTHALKTADFQINEETIVMDQIQLINEQGAGKSFKVKRIEAVHWEAAEAEEYSNHFKVAGQIRLELYVPFTMELVEENLWEAGYKLPKASFQDITIWVIPTSNGPVFTQVKSQSFEWKVKTRTSNSFIKAG</sequence>